<proteinExistence type="predicted"/>
<evidence type="ECO:0000313" key="2">
    <source>
        <dbReference type="Proteomes" id="UP000639338"/>
    </source>
</evidence>
<reference evidence="1 2" key="1">
    <citation type="submission" date="2020-08" db="EMBL/GenBank/DDBJ databases">
        <title>Aphidius gifuensis genome sequencing and assembly.</title>
        <authorList>
            <person name="Du Z."/>
        </authorList>
    </citation>
    <scope>NUCLEOTIDE SEQUENCE [LARGE SCALE GENOMIC DNA]</scope>
    <source>
        <strain evidence="1">YNYX2018</strain>
        <tissue evidence="1">Adults</tissue>
    </source>
</reference>
<organism evidence="1 2">
    <name type="scientific">Aphidius gifuensis</name>
    <name type="common">Parasitoid wasp</name>
    <dbReference type="NCBI Taxonomy" id="684658"/>
    <lineage>
        <taxon>Eukaryota</taxon>
        <taxon>Metazoa</taxon>
        <taxon>Ecdysozoa</taxon>
        <taxon>Arthropoda</taxon>
        <taxon>Hexapoda</taxon>
        <taxon>Insecta</taxon>
        <taxon>Pterygota</taxon>
        <taxon>Neoptera</taxon>
        <taxon>Endopterygota</taxon>
        <taxon>Hymenoptera</taxon>
        <taxon>Apocrita</taxon>
        <taxon>Ichneumonoidea</taxon>
        <taxon>Braconidae</taxon>
        <taxon>Aphidiinae</taxon>
        <taxon>Aphidius</taxon>
    </lineage>
</organism>
<accession>A0A834XKS9</accession>
<dbReference type="OrthoDB" id="7667520at2759"/>
<comment type="caution">
    <text evidence="1">The sequence shown here is derived from an EMBL/GenBank/DDBJ whole genome shotgun (WGS) entry which is preliminary data.</text>
</comment>
<evidence type="ECO:0000313" key="1">
    <source>
        <dbReference type="EMBL" id="KAF7987159.1"/>
    </source>
</evidence>
<dbReference type="AlphaFoldDB" id="A0A834XKS9"/>
<gene>
    <name evidence="1" type="ORF">HCN44_011500</name>
</gene>
<dbReference type="EMBL" id="JACMRX010000014">
    <property type="protein sequence ID" value="KAF7987159.1"/>
    <property type="molecule type" value="Genomic_DNA"/>
</dbReference>
<dbReference type="Proteomes" id="UP000639338">
    <property type="component" value="Unassembled WGS sequence"/>
</dbReference>
<protein>
    <submittedName>
        <fullName evidence="1">Uncharacterized protein</fullName>
    </submittedName>
</protein>
<name>A0A834XKS9_APHGI</name>
<keyword evidence="2" id="KW-1185">Reference proteome</keyword>
<feature type="non-terminal residue" evidence="1">
    <location>
        <position position="1"/>
    </location>
</feature>
<sequence length="190" mass="22656">MDSLPVLRQNIYLVGDVDVQIVGNQLPTNLQVLKVLFFYLRHGSLQLCDSKRRVIQEVLLFWEKASIPTQVEHRCVQKLDNLYQEWRNLQKNRSRPSNVVKEQDFASNLNKLFDIAHGFVDHNIDEVKKEFLLDQRNDRRKYIANIETPNSVEQSSREIEKQEKYLQRKRKAEEEQRRLASCSIMSHLYW</sequence>